<dbReference type="GO" id="GO:0003746">
    <property type="term" value="F:translation elongation factor activity"/>
    <property type="evidence" value="ECO:0007669"/>
    <property type="project" value="InterPro"/>
</dbReference>
<feature type="binding site" evidence="15">
    <location>
        <begin position="127"/>
        <end position="128"/>
    </location>
    <ligand>
        <name>NAD(+)</name>
        <dbReference type="ChEBI" id="CHEBI:57540"/>
    </ligand>
</feature>
<dbReference type="UniPathway" id="UPA00038">
    <property type="reaction ID" value="UER00491"/>
</dbReference>
<dbReference type="SUPFAM" id="SSF52413">
    <property type="entry name" value="UDP-glucose/GDP-mannose dehydrogenase C-terminal domain"/>
    <property type="match status" value="1"/>
</dbReference>
<dbReference type="GO" id="GO:0006065">
    <property type="term" value="P:UDP-glucuronate biosynthetic process"/>
    <property type="evidence" value="ECO:0007669"/>
    <property type="project" value="UniProtKB-UniPathway"/>
</dbReference>
<feature type="domain" description="UDP-glucose/GDP-mannose dehydrogenase C-terminal" evidence="17">
    <location>
        <begin position="328"/>
        <end position="452"/>
    </location>
</feature>
<dbReference type="Pfam" id="PF13041">
    <property type="entry name" value="PPR_2"/>
    <property type="match status" value="3"/>
</dbReference>
<dbReference type="PIRSF" id="PIRSF000124">
    <property type="entry name" value="UDPglc_GDPman_dh"/>
    <property type="match status" value="1"/>
</dbReference>
<feature type="domain" description="Translation initiation factor 5A C-terminal" evidence="18">
    <location>
        <begin position="1253"/>
        <end position="1322"/>
    </location>
</feature>
<feature type="binding site" evidence="15">
    <location>
        <position position="33"/>
    </location>
    <ligand>
        <name>NAD(+)</name>
        <dbReference type="ChEBI" id="CHEBI:57540"/>
    </ligand>
</feature>
<evidence type="ECO:0000313" key="19">
    <source>
        <dbReference type="EMBL" id="THU49649.1"/>
    </source>
</evidence>
<comment type="pathway">
    <text evidence="2">Nucleotide-sugar biosynthesis; UDP-alpha-D-glucuronate biosynthesis; UDP-alpha-D-glucuronate from UDP-alpha-D-glucose: step 1/1.</text>
</comment>
<evidence type="ECO:0000256" key="15">
    <source>
        <dbReference type="PIRSR" id="PIRSR500133-3"/>
    </source>
</evidence>
<dbReference type="Gene3D" id="2.30.30.30">
    <property type="match status" value="1"/>
</dbReference>
<protein>
    <recommendedName>
        <fullName evidence="6">UDP-glucose 6-dehydrogenase</fullName>
        <ecNumber evidence="6">1.1.1.22</ecNumber>
    </recommendedName>
</protein>
<dbReference type="SUPFAM" id="SSF50104">
    <property type="entry name" value="Translation proteins SH3-like domain"/>
    <property type="match status" value="1"/>
</dbReference>
<dbReference type="InterPro" id="IPR014722">
    <property type="entry name" value="Rib_uL2_dom2"/>
</dbReference>
<evidence type="ECO:0000256" key="9">
    <source>
        <dbReference type="ARBA" id="ARBA00022917"/>
    </source>
</evidence>
<feature type="repeat" description="PPR" evidence="16">
    <location>
        <begin position="771"/>
        <end position="805"/>
    </location>
</feature>
<dbReference type="FunFam" id="2.40.50.140:FF:000034">
    <property type="entry name" value="Eukaryotic translation initiation factor 5A"/>
    <property type="match status" value="1"/>
</dbReference>
<feature type="repeat" description="PPR" evidence="16">
    <location>
        <begin position="678"/>
        <end position="708"/>
    </location>
</feature>
<keyword evidence="10" id="KW-0560">Oxidoreductase</keyword>
<comment type="similarity">
    <text evidence="5">Belongs to the PPR family. PCMP-H subfamily.</text>
</comment>
<dbReference type="GO" id="GO:0005634">
    <property type="term" value="C:nucleus"/>
    <property type="evidence" value="ECO:0007669"/>
    <property type="project" value="TreeGrafter"/>
</dbReference>
<dbReference type="Pfam" id="PF03721">
    <property type="entry name" value="UDPG_MGDP_dh_N"/>
    <property type="match status" value="1"/>
</dbReference>
<feature type="repeat" description="PPR" evidence="16">
    <location>
        <begin position="872"/>
        <end position="906"/>
    </location>
</feature>
<dbReference type="PROSITE" id="PS51375">
    <property type="entry name" value="PPR"/>
    <property type="match status" value="6"/>
</dbReference>
<feature type="repeat" description="PPR" evidence="16">
    <location>
        <begin position="575"/>
        <end position="609"/>
    </location>
</feature>
<dbReference type="Gene3D" id="1.25.40.10">
    <property type="entry name" value="Tetratricopeptide repeat domain"/>
    <property type="match status" value="5"/>
</dbReference>
<evidence type="ECO:0000256" key="5">
    <source>
        <dbReference type="ARBA" id="ARBA00006643"/>
    </source>
</evidence>
<dbReference type="NCBIfam" id="TIGR00037">
    <property type="entry name" value="eIF_5A"/>
    <property type="match status" value="1"/>
</dbReference>
<dbReference type="InterPro" id="IPR008927">
    <property type="entry name" value="6-PGluconate_DH-like_C_sf"/>
</dbReference>
<feature type="repeat" description="PPR" evidence="16">
    <location>
        <begin position="841"/>
        <end position="871"/>
    </location>
</feature>
<reference evidence="19 20" key="1">
    <citation type="journal article" date="2019" name="Nat. Plants">
        <title>Genome sequencing of Musa balbisiana reveals subgenome evolution and function divergence in polyploid bananas.</title>
        <authorList>
            <person name="Yao X."/>
        </authorList>
    </citation>
    <scope>NUCLEOTIDE SEQUENCE [LARGE SCALE GENOMIC DNA]</scope>
    <source>
        <strain evidence="20">cv. DH-PKW</strain>
        <tissue evidence="19">Leaves</tissue>
    </source>
</reference>
<dbReference type="InterPro" id="IPR020189">
    <property type="entry name" value="IF5A_C"/>
</dbReference>
<dbReference type="STRING" id="52838.A0A4S8IN35"/>
<name>A0A4S8IN35_MUSBA</name>
<feature type="binding site" evidence="15">
    <location>
        <begin position="86"/>
        <end position="90"/>
    </location>
    <ligand>
        <name>NAD(+)</name>
        <dbReference type="ChEBI" id="CHEBI:57540"/>
    </ligand>
</feature>
<evidence type="ECO:0000256" key="10">
    <source>
        <dbReference type="ARBA" id="ARBA00023002"/>
    </source>
</evidence>
<keyword evidence="9" id="KW-0648">Protein biosynthesis</keyword>
<dbReference type="InterPro" id="IPR048670">
    <property type="entry name" value="IF5A-like_N"/>
</dbReference>
<dbReference type="NCBIfam" id="TIGR00756">
    <property type="entry name" value="PPR"/>
    <property type="match status" value="6"/>
</dbReference>
<dbReference type="Proteomes" id="UP000317650">
    <property type="component" value="Chromosome 6"/>
</dbReference>
<comment type="function">
    <text evidence="1">Involved in the biosynthesis of UDP-glucuronic acid (UDP-GlcA), providing nucleotide sugars for cell-wall polymers.</text>
</comment>
<dbReference type="Pfam" id="PF03720">
    <property type="entry name" value="UDPG_MGDP_dh_C"/>
    <property type="match status" value="1"/>
</dbReference>
<evidence type="ECO:0000256" key="1">
    <source>
        <dbReference type="ARBA" id="ARBA00003623"/>
    </source>
</evidence>
<dbReference type="PANTHER" id="PTHR11374:SF44">
    <property type="entry name" value="UDP-GLUCOSE 6-DEHYDROGENASE 2"/>
    <property type="match status" value="1"/>
</dbReference>
<dbReference type="Pfam" id="PF01287">
    <property type="entry name" value="eIF-5a"/>
    <property type="match status" value="1"/>
</dbReference>
<dbReference type="SUPFAM" id="SSF48179">
    <property type="entry name" value="6-phosphogluconate dehydrogenase C-terminal domain-like"/>
    <property type="match status" value="1"/>
</dbReference>
<keyword evidence="8" id="KW-0677">Repeat</keyword>
<dbReference type="GO" id="GO:0003979">
    <property type="term" value="F:UDP-glucose 6-dehydrogenase activity"/>
    <property type="evidence" value="ECO:0007669"/>
    <property type="project" value="UniProtKB-EC"/>
</dbReference>
<evidence type="ECO:0000256" key="3">
    <source>
        <dbReference type="ARBA" id="ARBA00006016"/>
    </source>
</evidence>
<dbReference type="InterPro" id="IPR008991">
    <property type="entry name" value="Translation_prot_SH3-like_sf"/>
</dbReference>
<feature type="binding site" evidence="15">
    <location>
        <position position="342"/>
    </location>
    <ligand>
        <name>NAD(+)</name>
        <dbReference type="ChEBI" id="CHEBI:57540"/>
    </ligand>
</feature>
<keyword evidence="7" id="KW-0396">Initiation factor</keyword>
<evidence type="ECO:0000259" key="18">
    <source>
        <dbReference type="SMART" id="SM01376"/>
    </source>
</evidence>
<dbReference type="FunFam" id="2.30.30.30:FF:000012">
    <property type="entry name" value="Eukaryotic translation initiation factor 5A"/>
    <property type="match status" value="1"/>
</dbReference>
<dbReference type="EMBL" id="PYDT01000009">
    <property type="protein sequence ID" value="THU49649.1"/>
    <property type="molecule type" value="Genomic_DNA"/>
</dbReference>
<dbReference type="PIRSF" id="PIRSF500133">
    <property type="entry name" value="UDPglc_DH_euk"/>
    <property type="match status" value="1"/>
</dbReference>
<dbReference type="SUPFAM" id="SSF50249">
    <property type="entry name" value="Nucleic acid-binding proteins"/>
    <property type="match status" value="1"/>
</dbReference>
<dbReference type="SUPFAM" id="SSF51735">
    <property type="entry name" value="NAD(P)-binding Rossmann-fold domains"/>
    <property type="match status" value="1"/>
</dbReference>
<accession>A0A4S8IN35</accession>
<comment type="similarity">
    <text evidence="4">Belongs to the UDP-glucose/GDP-mannose dehydrogenase family.</text>
</comment>
<dbReference type="FunFam" id="1.20.5.100:FF:000001">
    <property type="entry name" value="UDP-glucose 6-dehydrogenase"/>
    <property type="match status" value="1"/>
</dbReference>
<evidence type="ECO:0000256" key="2">
    <source>
        <dbReference type="ARBA" id="ARBA00004701"/>
    </source>
</evidence>
<dbReference type="InterPro" id="IPR017476">
    <property type="entry name" value="UDP-Glc/GDP-Man"/>
</dbReference>
<feature type="active site" description="Nucleophile" evidence="14">
    <location>
        <position position="272"/>
    </location>
</feature>
<dbReference type="InterPro" id="IPR019769">
    <property type="entry name" value="Trans_elong_IF5A_hypusine_site"/>
</dbReference>
<gene>
    <name evidence="19" type="ORF">C4D60_Mb06t11760</name>
</gene>
<comment type="caution">
    <text evidence="19">The sequence shown here is derived from an EMBL/GenBank/DDBJ whole genome shotgun (WGS) entry which is preliminary data.</text>
</comment>
<dbReference type="GO" id="GO:0045905">
    <property type="term" value="P:positive regulation of translational termination"/>
    <property type="evidence" value="ECO:0007669"/>
    <property type="project" value="InterPro"/>
</dbReference>
<evidence type="ECO:0000256" key="12">
    <source>
        <dbReference type="ARBA" id="ARBA00023071"/>
    </source>
</evidence>
<dbReference type="InterPro" id="IPR036220">
    <property type="entry name" value="UDP-Glc/GDP-Man_DH_C_sf"/>
</dbReference>
<dbReference type="PANTHER" id="PTHR11374">
    <property type="entry name" value="UDP-GLUCOSE DEHYDROGENASE/UDP-MANNAC DEHYDROGENASE"/>
    <property type="match status" value="1"/>
</dbReference>
<keyword evidence="20" id="KW-1185">Reference proteome</keyword>
<dbReference type="GO" id="GO:0003723">
    <property type="term" value="F:RNA binding"/>
    <property type="evidence" value="ECO:0007669"/>
    <property type="project" value="InterPro"/>
</dbReference>
<dbReference type="Gene3D" id="2.40.50.140">
    <property type="entry name" value="Nucleic acid-binding proteins"/>
    <property type="match status" value="1"/>
</dbReference>
<dbReference type="NCBIfam" id="TIGR03026">
    <property type="entry name" value="NDP-sugDHase"/>
    <property type="match status" value="1"/>
</dbReference>
<dbReference type="PROSITE" id="PS00302">
    <property type="entry name" value="IF5A_HYPUSINE"/>
    <property type="match status" value="1"/>
</dbReference>
<dbReference type="InterPro" id="IPR011990">
    <property type="entry name" value="TPR-like_helical_dom_sf"/>
</dbReference>
<feature type="binding site" evidence="15">
    <location>
        <position position="38"/>
    </location>
    <ligand>
        <name>NAD(+)</name>
        <dbReference type="ChEBI" id="CHEBI:57540"/>
    </ligand>
</feature>
<evidence type="ECO:0000259" key="17">
    <source>
        <dbReference type="SMART" id="SM00984"/>
    </source>
</evidence>
<dbReference type="EC" id="1.1.1.22" evidence="6"/>
<dbReference type="FunFam" id="1.25.40.10:FF:000333">
    <property type="entry name" value="Pentatricopeptide repeat-containing protein"/>
    <property type="match status" value="1"/>
</dbReference>
<dbReference type="InterPro" id="IPR014026">
    <property type="entry name" value="UDP-Glc/GDP-Man_DH_dimer"/>
</dbReference>
<evidence type="ECO:0000256" key="11">
    <source>
        <dbReference type="ARBA" id="ARBA00023027"/>
    </source>
</evidence>
<dbReference type="InterPro" id="IPR012340">
    <property type="entry name" value="NA-bd_OB-fold"/>
</dbReference>
<dbReference type="InterPro" id="IPR002885">
    <property type="entry name" value="PPR_rpt"/>
</dbReference>
<evidence type="ECO:0000256" key="13">
    <source>
        <dbReference type="ARBA" id="ARBA00047473"/>
    </source>
</evidence>
<dbReference type="Pfam" id="PF12854">
    <property type="entry name" value="PPR_1"/>
    <property type="match status" value="1"/>
</dbReference>
<dbReference type="Gene3D" id="3.40.50.720">
    <property type="entry name" value="NAD(P)-binding Rossmann-like Domain"/>
    <property type="match status" value="2"/>
</dbReference>
<dbReference type="FunFam" id="3.40.50.720:FF:000089">
    <property type="entry name" value="UDP-glucose 6-dehydrogenase"/>
    <property type="match status" value="1"/>
</dbReference>
<dbReference type="FunFam" id="3.40.50.720:FF:000032">
    <property type="entry name" value="UDP-glucose 6-dehydrogenase"/>
    <property type="match status" value="1"/>
</dbReference>
<dbReference type="InterPro" id="IPR014027">
    <property type="entry name" value="UDP-Glc/GDP-Man_DH_C"/>
</dbReference>
<dbReference type="Pfam" id="PF20431">
    <property type="entry name" value="E_motif"/>
    <property type="match status" value="1"/>
</dbReference>
<evidence type="ECO:0000256" key="8">
    <source>
        <dbReference type="ARBA" id="ARBA00022737"/>
    </source>
</evidence>
<dbReference type="Gene3D" id="1.20.5.100">
    <property type="entry name" value="Cytochrome c1, transmembrane anchor, C-terminal"/>
    <property type="match status" value="1"/>
</dbReference>
<feature type="binding site" evidence="15">
    <location>
        <position position="161"/>
    </location>
    <ligand>
        <name>NAD(+)</name>
        <dbReference type="ChEBI" id="CHEBI:57540"/>
    </ligand>
</feature>
<dbReference type="GO" id="GO:0051287">
    <property type="term" value="F:NAD binding"/>
    <property type="evidence" value="ECO:0007669"/>
    <property type="project" value="InterPro"/>
</dbReference>
<keyword evidence="11 15" id="KW-0520">NAD</keyword>
<evidence type="ECO:0000313" key="20">
    <source>
        <dbReference type="Proteomes" id="UP000317650"/>
    </source>
</evidence>
<feature type="binding site" evidence="15">
    <location>
        <begin position="8"/>
        <end position="13"/>
    </location>
    <ligand>
        <name>NAD(+)</name>
        <dbReference type="ChEBI" id="CHEBI:57540"/>
    </ligand>
</feature>
<feature type="repeat" description="PPR" evidence="16">
    <location>
        <begin position="709"/>
        <end position="743"/>
    </location>
</feature>
<dbReference type="GO" id="GO:0045901">
    <property type="term" value="P:positive regulation of translational elongation"/>
    <property type="evidence" value="ECO:0007669"/>
    <property type="project" value="InterPro"/>
</dbReference>
<dbReference type="Pfam" id="PF01535">
    <property type="entry name" value="PPR"/>
    <property type="match status" value="2"/>
</dbReference>
<dbReference type="SMART" id="SM01376">
    <property type="entry name" value="eIF-5a"/>
    <property type="match status" value="1"/>
</dbReference>
<evidence type="ECO:0000256" key="7">
    <source>
        <dbReference type="ARBA" id="ARBA00022540"/>
    </source>
</evidence>
<comment type="catalytic activity">
    <reaction evidence="13">
        <text>UDP-alpha-D-glucose + 2 NAD(+) + H2O = UDP-alpha-D-glucuronate + 2 NADH + 3 H(+)</text>
        <dbReference type="Rhea" id="RHEA:23596"/>
        <dbReference type="ChEBI" id="CHEBI:15377"/>
        <dbReference type="ChEBI" id="CHEBI:15378"/>
        <dbReference type="ChEBI" id="CHEBI:57540"/>
        <dbReference type="ChEBI" id="CHEBI:57945"/>
        <dbReference type="ChEBI" id="CHEBI:58052"/>
        <dbReference type="ChEBI" id="CHEBI:58885"/>
        <dbReference type="EC" id="1.1.1.22"/>
    </reaction>
</comment>
<dbReference type="GO" id="GO:0006024">
    <property type="term" value="P:glycosaminoglycan biosynthetic process"/>
    <property type="evidence" value="ECO:0007669"/>
    <property type="project" value="TreeGrafter"/>
</dbReference>
<dbReference type="FunFam" id="1.25.40.10:FF:000378">
    <property type="entry name" value="Pentatricopeptide repeat-containing protein mitochondrial"/>
    <property type="match status" value="1"/>
</dbReference>
<feature type="binding site" evidence="15">
    <location>
        <begin position="272"/>
        <end position="275"/>
    </location>
    <ligand>
        <name>NAD(+)</name>
        <dbReference type="ChEBI" id="CHEBI:57540"/>
    </ligand>
</feature>
<dbReference type="SMART" id="SM00984">
    <property type="entry name" value="UDPG_MGDP_dh_C"/>
    <property type="match status" value="1"/>
</dbReference>
<evidence type="ECO:0000256" key="6">
    <source>
        <dbReference type="ARBA" id="ARBA00012954"/>
    </source>
</evidence>
<dbReference type="InterPro" id="IPR046848">
    <property type="entry name" value="E_motif"/>
</dbReference>
<dbReference type="GO" id="GO:0003743">
    <property type="term" value="F:translation initiation factor activity"/>
    <property type="evidence" value="ECO:0007669"/>
    <property type="project" value="UniProtKB-KW"/>
</dbReference>
<dbReference type="InterPro" id="IPR036291">
    <property type="entry name" value="NAD(P)-bd_dom_sf"/>
</dbReference>
<dbReference type="Pfam" id="PF00984">
    <property type="entry name" value="UDPG_MGDP_dh"/>
    <property type="match status" value="1"/>
</dbReference>
<evidence type="ECO:0000256" key="14">
    <source>
        <dbReference type="PIRSR" id="PIRSR500133-1"/>
    </source>
</evidence>
<comment type="similarity">
    <text evidence="3">Belongs to the eIF-5A family.</text>
</comment>
<dbReference type="InterPro" id="IPR001884">
    <property type="entry name" value="IF5A-like"/>
</dbReference>
<evidence type="ECO:0000256" key="16">
    <source>
        <dbReference type="PROSITE-ProRule" id="PRU00708"/>
    </source>
</evidence>
<sequence>MVKICCIGAGYVGGPTMAVIAFKCPSIEVVVVDISVSRIAAWNSDQLPIYEPGLDDVVKQCRGKNLFFSTNIEQHVSEADIIFVSVNTPTKTRGLGAGKAADLTYWESAARMIADVSKSDKIVVEKSTVPVKTAEAIEKILTHNSRGVKYQILSNPEFLAEGTAIQDLFKPDRVLIGGRETPEGRKAVQALKDVYAHWVPEDRIITTNLWSAELSKLAANAFLAQRISSVNAISALCEATGANVSEVAYAVGKDSRVGPKFLNASVGFGGSCFQKDILNLVYICECNGLPEVADYWRQVIKINDHQKNRFVNRVVSSMFNTVSGKKIAVLGFAFKKDTGDTRETPAIDVCKGLLGDNAKISIYDPQVTEDQIRRDLAMNKFDWDHPAHLQPMSPTAVKQVSVTWDAYEATKGAHGVCILTEWDEFKELDYQRIYDNMQKPAFIFDGRNVVDPETLRAIGFIVYSIGKPLDSWLKDMPAPALPTNPSAACGEVLPSMSVASVRQPQWTSHRRLLEQKVAELHRCSDHHHLRQIQAQILKADLHRDPFVAPKLISAYSLCRQILPAVAVFRQVPHPNTHLFNVLIRAFADNSQSSRAFTTFAQMQKCDAFPDKFTYSFLLRACSGPSAFARVQMIHSHVLKLGFLSDIFVPNALIDSYAKAGVAAIADAKKVFDGMPQRDVVSWNSILVGLLRAGELKEARQLFDDMPERDIISWNTLLDGLAKAGEMDHVFNLFNRMPERNVVSWSTVVSGYCKAGDLDMARMLFDKMPVKNLVTWTIMISGYAEKGLSKEASVLIDQMEEARLEPDVAAIVSILSACAESGLLGIGQRIHSYVKRSKLRFATHVCNALIDMYSKCGCLDKAWSVFKGMVERDTVSWNSIIQGLAMHGHGERALALFVQMKREGIMPNGVTFIGVLCACTHMGLIEEARCHFYSMERDYGIVPEIEHYGCLIDILGRGGLLKEAFDLAKAMPLEPNAIIWGSLLGACRVHNNVDLAEEAVDQLTKLEISDAGNYAILSNIYAAARHWEGVAKARIQMKGTGQQKTAGSSWIELDDMVHEFTVGDRKHPKSTRIFEMLDKLSHHIKQVGYVPKHQCGSYLPCESWLVWPHVWRISPFIVPLRVDRPRVLSNNPTAIVTSRRQRFRGVYGKKETPIPWDPVAHRLPPQPVIMSDEEHHFESKADAGASKTYPQQAGTIRKNGYIVIKGRACKVVEVSTSKTGKHGHAKCHFVGIDIFNTKKLEDIVPSSHNCDVPHVTRTDYQLIDISEDGFVSLLTENGNTKDDLRLPTDETLLAQIKDGFAEGKDLVVTVMSAMGEEQICALKDIGPK</sequence>
<dbReference type="Pfam" id="PF21485">
    <property type="entry name" value="IF5A-like_N"/>
    <property type="match status" value="1"/>
</dbReference>
<dbReference type="GO" id="GO:0043022">
    <property type="term" value="F:ribosome binding"/>
    <property type="evidence" value="ECO:0007669"/>
    <property type="project" value="InterPro"/>
</dbReference>
<organism evidence="19 20">
    <name type="scientific">Musa balbisiana</name>
    <name type="common">Banana</name>
    <dbReference type="NCBI Taxonomy" id="52838"/>
    <lineage>
        <taxon>Eukaryota</taxon>
        <taxon>Viridiplantae</taxon>
        <taxon>Streptophyta</taxon>
        <taxon>Embryophyta</taxon>
        <taxon>Tracheophyta</taxon>
        <taxon>Spermatophyta</taxon>
        <taxon>Magnoliopsida</taxon>
        <taxon>Liliopsida</taxon>
        <taxon>Zingiberales</taxon>
        <taxon>Musaceae</taxon>
        <taxon>Musa</taxon>
    </lineage>
</organism>
<dbReference type="CDD" id="cd04468">
    <property type="entry name" value="S1_eIF5A"/>
    <property type="match status" value="1"/>
</dbReference>
<keyword evidence="12" id="KW-0385">Hypusine</keyword>
<dbReference type="InterPro" id="IPR001732">
    <property type="entry name" value="UDP-Glc/GDP-Man_DH_N"/>
</dbReference>
<evidence type="ECO:0000256" key="4">
    <source>
        <dbReference type="ARBA" id="ARBA00006601"/>
    </source>
</evidence>
<proteinExistence type="inferred from homology"/>
<dbReference type="InterPro" id="IPR028356">
    <property type="entry name" value="UDPglc_DH_euk"/>
</dbReference>